<organism evidence="3 4">
    <name type="scientific">Aspergillus wentii DTO 134E9</name>
    <dbReference type="NCBI Taxonomy" id="1073089"/>
    <lineage>
        <taxon>Eukaryota</taxon>
        <taxon>Fungi</taxon>
        <taxon>Dikarya</taxon>
        <taxon>Ascomycota</taxon>
        <taxon>Pezizomycotina</taxon>
        <taxon>Eurotiomycetes</taxon>
        <taxon>Eurotiomycetidae</taxon>
        <taxon>Eurotiales</taxon>
        <taxon>Aspergillaceae</taxon>
        <taxon>Aspergillus</taxon>
        <taxon>Aspergillus subgen. Cremei</taxon>
    </lineage>
</organism>
<dbReference type="Proteomes" id="UP000184383">
    <property type="component" value="Unassembled WGS sequence"/>
</dbReference>
<dbReference type="GeneID" id="63747255"/>
<dbReference type="VEuPathDB" id="FungiDB:ASPWEDRAFT_175757"/>
<feature type="transmembrane region" description="Helical" evidence="2">
    <location>
        <begin position="105"/>
        <end position="131"/>
    </location>
</feature>
<proteinExistence type="predicted"/>
<protein>
    <submittedName>
        <fullName evidence="3">Uncharacterized protein</fullName>
    </submittedName>
</protein>
<feature type="coiled-coil region" evidence="1">
    <location>
        <begin position="128"/>
        <end position="162"/>
    </location>
</feature>
<keyword evidence="1" id="KW-0175">Coiled coil</keyword>
<name>A0A1L9RC25_ASPWE</name>
<dbReference type="RefSeq" id="XP_040686156.1">
    <property type="nucleotide sequence ID" value="XM_040831407.1"/>
</dbReference>
<dbReference type="AlphaFoldDB" id="A0A1L9RC25"/>
<keyword evidence="2" id="KW-0472">Membrane</keyword>
<dbReference type="OrthoDB" id="4961018at2759"/>
<feature type="transmembrane region" description="Helical" evidence="2">
    <location>
        <begin position="78"/>
        <end position="99"/>
    </location>
</feature>
<gene>
    <name evidence="3" type="ORF">ASPWEDRAFT_175757</name>
</gene>
<reference evidence="4" key="1">
    <citation type="journal article" date="2017" name="Genome Biol.">
        <title>Comparative genomics reveals high biological diversity and specific adaptations in the industrially and medically important fungal genus Aspergillus.</title>
        <authorList>
            <person name="de Vries R.P."/>
            <person name="Riley R."/>
            <person name="Wiebenga A."/>
            <person name="Aguilar-Osorio G."/>
            <person name="Amillis S."/>
            <person name="Uchima C.A."/>
            <person name="Anderluh G."/>
            <person name="Asadollahi M."/>
            <person name="Askin M."/>
            <person name="Barry K."/>
            <person name="Battaglia E."/>
            <person name="Bayram O."/>
            <person name="Benocci T."/>
            <person name="Braus-Stromeyer S.A."/>
            <person name="Caldana C."/>
            <person name="Canovas D."/>
            <person name="Cerqueira G.C."/>
            <person name="Chen F."/>
            <person name="Chen W."/>
            <person name="Choi C."/>
            <person name="Clum A."/>
            <person name="Dos Santos R.A."/>
            <person name="Damasio A.R."/>
            <person name="Diallinas G."/>
            <person name="Emri T."/>
            <person name="Fekete E."/>
            <person name="Flipphi M."/>
            <person name="Freyberg S."/>
            <person name="Gallo A."/>
            <person name="Gournas C."/>
            <person name="Habgood R."/>
            <person name="Hainaut M."/>
            <person name="Harispe M.L."/>
            <person name="Henrissat B."/>
            <person name="Hilden K.S."/>
            <person name="Hope R."/>
            <person name="Hossain A."/>
            <person name="Karabika E."/>
            <person name="Karaffa L."/>
            <person name="Karanyi Z."/>
            <person name="Krasevec N."/>
            <person name="Kuo A."/>
            <person name="Kusch H."/>
            <person name="LaButti K."/>
            <person name="Lagendijk E.L."/>
            <person name="Lapidus A."/>
            <person name="Levasseur A."/>
            <person name="Lindquist E."/>
            <person name="Lipzen A."/>
            <person name="Logrieco A.F."/>
            <person name="MacCabe A."/>
            <person name="Maekelae M.R."/>
            <person name="Malavazi I."/>
            <person name="Melin P."/>
            <person name="Meyer V."/>
            <person name="Mielnichuk N."/>
            <person name="Miskei M."/>
            <person name="Molnar A.P."/>
            <person name="Mule G."/>
            <person name="Ngan C.Y."/>
            <person name="Orejas M."/>
            <person name="Orosz E."/>
            <person name="Ouedraogo J.P."/>
            <person name="Overkamp K.M."/>
            <person name="Park H.-S."/>
            <person name="Perrone G."/>
            <person name="Piumi F."/>
            <person name="Punt P.J."/>
            <person name="Ram A.F."/>
            <person name="Ramon A."/>
            <person name="Rauscher S."/>
            <person name="Record E."/>
            <person name="Riano-Pachon D.M."/>
            <person name="Robert V."/>
            <person name="Roehrig J."/>
            <person name="Ruller R."/>
            <person name="Salamov A."/>
            <person name="Salih N.S."/>
            <person name="Samson R.A."/>
            <person name="Sandor E."/>
            <person name="Sanguinetti M."/>
            <person name="Schuetze T."/>
            <person name="Sepcic K."/>
            <person name="Shelest E."/>
            <person name="Sherlock G."/>
            <person name="Sophianopoulou V."/>
            <person name="Squina F.M."/>
            <person name="Sun H."/>
            <person name="Susca A."/>
            <person name="Todd R.B."/>
            <person name="Tsang A."/>
            <person name="Unkles S.E."/>
            <person name="van de Wiele N."/>
            <person name="van Rossen-Uffink D."/>
            <person name="Oliveira J.V."/>
            <person name="Vesth T.C."/>
            <person name="Visser J."/>
            <person name="Yu J.-H."/>
            <person name="Zhou M."/>
            <person name="Andersen M.R."/>
            <person name="Archer D.B."/>
            <person name="Baker S.E."/>
            <person name="Benoit I."/>
            <person name="Brakhage A.A."/>
            <person name="Braus G.H."/>
            <person name="Fischer R."/>
            <person name="Frisvad J.C."/>
            <person name="Goldman G.H."/>
            <person name="Houbraken J."/>
            <person name="Oakley B."/>
            <person name="Pocsi I."/>
            <person name="Scazzocchio C."/>
            <person name="Seiboth B."/>
            <person name="vanKuyk P.A."/>
            <person name="Wortman J."/>
            <person name="Dyer P.S."/>
            <person name="Grigoriev I.V."/>
        </authorList>
    </citation>
    <scope>NUCLEOTIDE SEQUENCE [LARGE SCALE GENOMIC DNA]</scope>
    <source>
        <strain evidence="4">DTO 134E9</strain>
    </source>
</reference>
<evidence type="ECO:0000313" key="3">
    <source>
        <dbReference type="EMBL" id="OJJ32479.1"/>
    </source>
</evidence>
<evidence type="ECO:0000256" key="2">
    <source>
        <dbReference type="SAM" id="Phobius"/>
    </source>
</evidence>
<keyword evidence="2" id="KW-0812">Transmembrane</keyword>
<keyword evidence="4" id="KW-1185">Reference proteome</keyword>
<keyword evidence="2" id="KW-1133">Transmembrane helix</keyword>
<dbReference type="Gene3D" id="1.20.1170.10">
    <property type="match status" value="1"/>
</dbReference>
<accession>A0A1L9RC25</accession>
<feature type="coiled-coil region" evidence="1">
    <location>
        <begin position="50"/>
        <end position="77"/>
    </location>
</feature>
<dbReference type="EMBL" id="KV878215">
    <property type="protein sequence ID" value="OJJ32479.1"/>
    <property type="molecule type" value="Genomic_DNA"/>
</dbReference>
<evidence type="ECO:0000256" key="1">
    <source>
        <dbReference type="SAM" id="Coils"/>
    </source>
</evidence>
<evidence type="ECO:0000313" key="4">
    <source>
        <dbReference type="Proteomes" id="UP000184383"/>
    </source>
</evidence>
<sequence length="236" mass="25654">MDDDDAEDEDGTTCNGFKTKANEIEKHHQKLIDAFAALVTSFSKWVKDKEGQLTEEIKKIDEDLVALKEKLTALNASATAIGLATGVALGVIGLLMTAFPPWTSVLLVAGLITAGVGFGTTAGLIIAAGLVQNEITEKENKKQKLEDQIEEIRRGRESLETVGQASLLSFNQCLAVISASQKATIEDAEDIKLWLENGAPREVHRDAGVRSYKSMGSYLDRYAKGITRYLAQGRKK</sequence>